<evidence type="ECO:0000313" key="2">
    <source>
        <dbReference type="Proteomes" id="UP001064048"/>
    </source>
</evidence>
<name>A0ACC0K4H2_CHOFU</name>
<sequence>MSLIGLDKLALLKKAIKANGGVFRLLEKLWRMDTVKEGTLMGWDSNCNKYYENQRYMISRSRWVEFSPHFKWEYDASQVTPEWFGWLHYKTDQLPCQDCAKYCLNCCSCSHRWLLPPEENLTGTCCAYYPYSTTMSHIGLWDDSSSSSSQPIYVPLLGTGLLSEQERLGQSSHAGPVRIGNFTRTIELLRRRRAVGRPPTRWSDDLVKIAGSRWMRKAQGRSEWRALGEAYVQQWTSFG</sequence>
<dbReference type="EMBL" id="CM046131">
    <property type="protein sequence ID" value="KAI8431161.1"/>
    <property type="molecule type" value="Genomic_DNA"/>
</dbReference>
<evidence type="ECO:0000313" key="1">
    <source>
        <dbReference type="EMBL" id="KAI8431161.1"/>
    </source>
</evidence>
<keyword evidence="2" id="KW-1185">Reference proteome</keyword>
<gene>
    <name evidence="1" type="ORF">MSG28_001205</name>
</gene>
<organism evidence="1 2">
    <name type="scientific">Choristoneura fumiferana</name>
    <name type="common">Spruce budworm moth</name>
    <name type="synonym">Archips fumiferana</name>
    <dbReference type="NCBI Taxonomy" id="7141"/>
    <lineage>
        <taxon>Eukaryota</taxon>
        <taxon>Metazoa</taxon>
        <taxon>Ecdysozoa</taxon>
        <taxon>Arthropoda</taxon>
        <taxon>Hexapoda</taxon>
        <taxon>Insecta</taxon>
        <taxon>Pterygota</taxon>
        <taxon>Neoptera</taxon>
        <taxon>Endopterygota</taxon>
        <taxon>Lepidoptera</taxon>
        <taxon>Glossata</taxon>
        <taxon>Ditrysia</taxon>
        <taxon>Tortricoidea</taxon>
        <taxon>Tortricidae</taxon>
        <taxon>Tortricinae</taxon>
        <taxon>Choristoneura</taxon>
    </lineage>
</organism>
<accession>A0ACC0K4H2</accession>
<proteinExistence type="predicted"/>
<reference evidence="1 2" key="1">
    <citation type="journal article" date="2022" name="Genome Biol. Evol.">
        <title>The Spruce Budworm Genome: Reconstructing the Evolutionary History of Antifreeze Proteins.</title>
        <authorList>
            <person name="Beliveau C."/>
            <person name="Gagne P."/>
            <person name="Picq S."/>
            <person name="Vernygora O."/>
            <person name="Keeling C.I."/>
            <person name="Pinkney K."/>
            <person name="Doucet D."/>
            <person name="Wen F."/>
            <person name="Johnston J.S."/>
            <person name="Maaroufi H."/>
            <person name="Boyle B."/>
            <person name="Laroche J."/>
            <person name="Dewar K."/>
            <person name="Juretic N."/>
            <person name="Blackburn G."/>
            <person name="Nisole A."/>
            <person name="Brunet B."/>
            <person name="Brandao M."/>
            <person name="Lumley L."/>
            <person name="Duan J."/>
            <person name="Quan G."/>
            <person name="Lucarotti C.J."/>
            <person name="Roe A.D."/>
            <person name="Sperling F.A.H."/>
            <person name="Levesque R.C."/>
            <person name="Cusson M."/>
        </authorList>
    </citation>
    <scope>NUCLEOTIDE SEQUENCE [LARGE SCALE GENOMIC DNA]</scope>
    <source>
        <strain evidence="1">Glfc:IPQL:Cfum</strain>
    </source>
</reference>
<protein>
    <submittedName>
        <fullName evidence="1">Uncharacterized protein</fullName>
    </submittedName>
</protein>
<comment type="caution">
    <text evidence="1">The sequence shown here is derived from an EMBL/GenBank/DDBJ whole genome shotgun (WGS) entry which is preliminary data.</text>
</comment>
<dbReference type="Proteomes" id="UP001064048">
    <property type="component" value="Chromosome Z"/>
</dbReference>